<reference evidence="1" key="1">
    <citation type="submission" date="2014-09" db="EMBL/GenBank/DDBJ databases">
        <authorList>
            <person name="Magalhaes I.L.F."/>
            <person name="Oliveira U."/>
            <person name="Santos F.R."/>
            <person name="Vidigal T.H.D.A."/>
            <person name="Brescovit A.D."/>
            <person name="Santos A.J."/>
        </authorList>
    </citation>
    <scope>NUCLEOTIDE SEQUENCE</scope>
    <source>
        <tissue evidence="1">Shoot tissue taken approximately 20 cm above the soil surface</tissue>
    </source>
</reference>
<protein>
    <submittedName>
        <fullName evidence="1">Uncharacterized protein</fullName>
    </submittedName>
</protein>
<proteinExistence type="predicted"/>
<sequence>MNLMSMDQCYLLLF</sequence>
<accession>A0A0A9E891</accession>
<dbReference type="EMBL" id="GBRH01200906">
    <property type="protein sequence ID" value="JAD96989.1"/>
    <property type="molecule type" value="Transcribed_RNA"/>
</dbReference>
<organism evidence="1">
    <name type="scientific">Arundo donax</name>
    <name type="common">Giant reed</name>
    <name type="synonym">Donax arundinaceus</name>
    <dbReference type="NCBI Taxonomy" id="35708"/>
    <lineage>
        <taxon>Eukaryota</taxon>
        <taxon>Viridiplantae</taxon>
        <taxon>Streptophyta</taxon>
        <taxon>Embryophyta</taxon>
        <taxon>Tracheophyta</taxon>
        <taxon>Spermatophyta</taxon>
        <taxon>Magnoliopsida</taxon>
        <taxon>Liliopsida</taxon>
        <taxon>Poales</taxon>
        <taxon>Poaceae</taxon>
        <taxon>PACMAD clade</taxon>
        <taxon>Arundinoideae</taxon>
        <taxon>Arundineae</taxon>
        <taxon>Arundo</taxon>
    </lineage>
</organism>
<evidence type="ECO:0000313" key="1">
    <source>
        <dbReference type="EMBL" id="JAD96989.1"/>
    </source>
</evidence>
<reference evidence="1" key="2">
    <citation type="journal article" date="2015" name="Data Brief">
        <title>Shoot transcriptome of the giant reed, Arundo donax.</title>
        <authorList>
            <person name="Barrero R.A."/>
            <person name="Guerrero F.D."/>
            <person name="Moolhuijzen P."/>
            <person name="Goolsby J.A."/>
            <person name="Tidwell J."/>
            <person name="Bellgard S.E."/>
            <person name="Bellgard M.I."/>
        </authorList>
    </citation>
    <scope>NUCLEOTIDE SEQUENCE</scope>
    <source>
        <tissue evidence="1">Shoot tissue taken approximately 20 cm above the soil surface</tissue>
    </source>
</reference>
<name>A0A0A9E891_ARUDO</name>